<feature type="transmembrane region" description="Helical" evidence="1">
    <location>
        <begin position="41"/>
        <end position="59"/>
    </location>
</feature>
<organism evidence="2 3">
    <name type="scientific">Paenibacillus motobuensis</name>
    <dbReference type="NCBI Taxonomy" id="295324"/>
    <lineage>
        <taxon>Bacteria</taxon>
        <taxon>Bacillati</taxon>
        <taxon>Bacillota</taxon>
        <taxon>Bacilli</taxon>
        <taxon>Bacillales</taxon>
        <taxon>Paenibacillaceae</taxon>
        <taxon>Paenibacillus</taxon>
    </lineage>
</organism>
<dbReference type="Proteomes" id="UP001500340">
    <property type="component" value="Unassembled WGS sequence"/>
</dbReference>
<dbReference type="RefSeq" id="WP_343861431.1">
    <property type="nucleotide sequence ID" value="NZ_BAAACX010000009.1"/>
</dbReference>
<keyword evidence="1" id="KW-0472">Membrane</keyword>
<protein>
    <recommendedName>
        <fullName evidence="4">Lipoprotein</fullName>
    </recommendedName>
</protein>
<keyword evidence="3" id="KW-1185">Reference proteome</keyword>
<name>A0ABN0YEI8_9BACL</name>
<evidence type="ECO:0000313" key="2">
    <source>
        <dbReference type="EMBL" id="GAA0392918.1"/>
    </source>
</evidence>
<evidence type="ECO:0008006" key="4">
    <source>
        <dbReference type="Google" id="ProtNLM"/>
    </source>
</evidence>
<dbReference type="EMBL" id="BAAACX010000009">
    <property type="protein sequence ID" value="GAA0392918.1"/>
    <property type="molecule type" value="Genomic_DNA"/>
</dbReference>
<comment type="caution">
    <text evidence="2">The sequence shown here is derived from an EMBL/GenBank/DDBJ whole genome shotgun (WGS) entry which is preliminary data.</text>
</comment>
<feature type="transmembrane region" description="Helical" evidence="1">
    <location>
        <begin position="71"/>
        <end position="91"/>
    </location>
</feature>
<evidence type="ECO:0000256" key="1">
    <source>
        <dbReference type="SAM" id="Phobius"/>
    </source>
</evidence>
<evidence type="ECO:0000313" key="3">
    <source>
        <dbReference type="Proteomes" id="UP001500340"/>
    </source>
</evidence>
<accession>A0ABN0YEI8</accession>
<keyword evidence="1" id="KW-0812">Transmembrane</keyword>
<sequence>MKSKKYFLLVAMLLALMVLLSGCVPGDGTYTAQNQAGFFWGIWHGWVAPISLVIGLFNHDIRIYEINNSGWWYDLGYYLAVISGFGGISLFRKKK</sequence>
<dbReference type="PROSITE" id="PS51257">
    <property type="entry name" value="PROKAR_LIPOPROTEIN"/>
    <property type="match status" value="1"/>
</dbReference>
<keyword evidence="1" id="KW-1133">Transmembrane helix</keyword>
<proteinExistence type="predicted"/>
<reference evidence="2 3" key="1">
    <citation type="journal article" date="2019" name="Int. J. Syst. Evol. Microbiol.">
        <title>The Global Catalogue of Microorganisms (GCM) 10K type strain sequencing project: providing services to taxonomists for standard genome sequencing and annotation.</title>
        <authorList>
            <consortium name="The Broad Institute Genomics Platform"/>
            <consortium name="The Broad Institute Genome Sequencing Center for Infectious Disease"/>
            <person name="Wu L."/>
            <person name="Ma J."/>
        </authorList>
    </citation>
    <scope>NUCLEOTIDE SEQUENCE [LARGE SCALE GENOMIC DNA]</scope>
    <source>
        <strain evidence="2 3">JCM 12774</strain>
    </source>
</reference>
<gene>
    <name evidence="2" type="ORF">GCM10008933_24690</name>
</gene>